<dbReference type="Proteomes" id="UP000001261">
    <property type="component" value="Unassembled WGS sequence"/>
</dbReference>
<dbReference type="EMBL" id="GG704912">
    <property type="protein sequence ID" value="EAS28484.3"/>
    <property type="molecule type" value="Genomic_DNA"/>
</dbReference>
<dbReference type="KEGG" id="cim:CIMG_12968"/>
<keyword evidence="2" id="KW-1185">Reference proteome</keyword>
<dbReference type="InParanoid" id="J3K2X6"/>
<accession>J3K2X6</accession>
<reference evidence="2" key="1">
    <citation type="journal article" date="2009" name="Genome Res.">
        <title>Comparative genomic analyses of the human fungal pathogens Coccidioides and their relatives.</title>
        <authorList>
            <person name="Sharpton T.J."/>
            <person name="Stajich J.E."/>
            <person name="Rounsley S.D."/>
            <person name="Gardner M.J."/>
            <person name="Wortman J.R."/>
            <person name="Jordar V.S."/>
            <person name="Maiti R."/>
            <person name="Kodira C.D."/>
            <person name="Neafsey D.E."/>
            <person name="Zeng Q."/>
            <person name="Hung C.-Y."/>
            <person name="McMahan C."/>
            <person name="Muszewska A."/>
            <person name="Grynberg M."/>
            <person name="Mandel M.A."/>
            <person name="Kellner E.M."/>
            <person name="Barker B.M."/>
            <person name="Galgiani J.N."/>
            <person name="Orbach M.J."/>
            <person name="Kirkland T.N."/>
            <person name="Cole G.T."/>
            <person name="Henn M.R."/>
            <person name="Birren B.W."/>
            <person name="Taylor J.W."/>
        </authorList>
    </citation>
    <scope>NUCLEOTIDE SEQUENCE [LARGE SCALE GENOMIC DNA]</scope>
    <source>
        <strain evidence="2">RS</strain>
    </source>
</reference>
<proteinExistence type="predicted"/>
<protein>
    <submittedName>
        <fullName evidence="1">Uncharacterized protein</fullName>
    </submittedName>
</protein>
<evidence type="ECO:0000313" key="1">
    <source>
        <dbReference type="EMBL" id="EAS28484.3"/>
    </source>
</evidence>
<organism evidence="1 2">
    <name type="scientific">Coccidioides immitis (strain RS)</name>
    <name type="common">Valley fever fungus</name>
    <dbReference type="NCBI Taxonomy" id="246410"/>
    <lineage>
        <taxon>Eukaryota</taxon>
        <taxon>Fungi</taxon>
        <taxon>Dikarya</taxon>
        <taxon>Ascomycota</taxon>
        <taxon>Pezizomycotina</taxon>
        <taxon>Eurotiomycetes</taxon>
        <taxon>Eurotiomycetidae</taxon>
        <taxon>Onygenales</taxon>
        <taxon>Onygenaceae</taxon>
        <taxon>Coccidioides</taxon>
    </lineage>
</organism>
<name>J3K2X6_COCIM</name>
<sequence>MPLGWNCKWSVTRGALRHIARASSLPLSATSRPPRKLTNSLSGVGQGMSFLTKRDDLMISPTQPVTARLLETGGSLFEEMNPVRDEGRPDSSGSFVGFPLSEGVVVVN</sequence>
<evidence type="ECO:0000313" key="2">
    <source>
        <dbReference type="Proteomes" id="UP000001261"/>
    </source>
</evidence>
<dbReference type="VEuPathDB" id="FungiDB:CIMG_12968"/>
<dbReference type="GeneID" id="24164595"/>
<reference evidence="2" key="2">
    <citation type="journal article" date="2010" name="Genome Res.">
        <title>Population genomic sequencing of Coccidioides fungi reveals recent hybridization and transposon control.</title>
        <authorList>
            <person name="Neafsey D.E."/>
            <person name="Barker B.M."/>
            <person name="Sharpton T.J."/>
            <person name="Stajich J.E."/>
            <person name="Park D.J."/>
            <person name="Whiston E."/>
            <person name="Hung C.-Y."/>
            <person name="McMahan C."/>
            <person name="White J."/>
            <person name="Sykes S."/>
            <person name="Heiman D."/>
            <person name="Young S."/>
            <person name="Zeng Q."/>
            <person name="Abouelleil A."/>
            <person name="Aftuck L."/>
            <person name="Bessette D."/>
            <person name="Brown A."/>
            <person name="FitzGerald M."/>
            <person name="Lui A."/>
            <person name="Macdonald J.P."/>
            <person name="Priest M."/>
            <person name="Orbach M.J."/>
            <person name="Galgiani J.N."/>
            <person name="Kirkland T.N."/>
            <person name="Cole G.T."/>
            <person name="Birren B.W."/>
            <person name="Henn M.R."/>
            <person name="Taylor J.W."/>
            <person name="Rounsley S.D."/>
        </authorList>
    </citation>
    <scope>GENOME REANNOTATION</scope>
    <source>
        <strain evidence="2">RS</strain>
    </source>
</reference>
<dbReference type="RefSeq" id="XP_001240067.1">
    <property type="nucleotide sequence ID" value="XM_001240066.2"/>
</dbReference>
<gene>
    <name evidence="1" type="ORF">CIMG_12968</name>
</gene>
<dbReference type="AlphaFoldDB" id="J3K2X6"/>